<evidence type="ECO:0000256" key="5">
    <source>
        <dbReference type="ARBA" id="ARBA00023136"/>
    </source>
</evidence>
<keyword evidence="4 7" id="KW-1133">Transmembrane helix</keyword>
<evidence type="ECO:0000256" key="3">
    <source>
        <dbReference type="ARBA" id="ARBA00022692"/>
    </source>
</evidence>
<name>A0AAD2FKH0_9STRA</name>
<keyword evidence="6" id="KW-0012">Acyltransferase</keyword>
<proteinExistence type="predicted"/>
<sequence>MLSELELPEFLINAIDASIQHIYSYGPMAEKTVVLVPEVLSSQVGNVADAIGMDTETVSYVLGMFLCYPLGLIMLAIPHGKARHLFSFLLGAFLLQFTLGVQWIHHMISSLVAYAMILVLPRSTLKTALPVFAVAYITLGHLHRQYINYLGWDLDFTGSQMVLTQKLYMIAFNLYDGELLANGKEDRAAKKLAKFSLKEIPGLLEFLGYTFCFSTILAGPASEYITYARACDGSAFKTPSGKPCKPPSNLIPTLKPLCISLFCLGVHLTLSPMFPLLNETHPQTGTPFILQEDFLARPWYLRFFHSWMGLFALREKYYFGWKNAEGAANVWYAGFDGFDEDGNSLGWESSNNINVFGFELAQDLQSATKNWNIKTSFWLTRYVYMRTNGNLLAVYALSAFWHGFYPGYYMFFLSVPLPTICDRMAKKKIGPYFSKSKYTLYGVLSFLATSITMNYMILPFVMLAYSWSWDAYQTNYFFGHIGCIIYYIILTMLPKPKVADDKKKVA</sequence>
<feature type="transmembrane region" description="Helical" evidence="7">
    <location>
        <begin position="85"/>
        <end position="105"/>
    </location>
</feature>
<evidence type="ECO:0000313" key="9">
    <source>
        <dbReference type="Proteomes" id="UP001295423"/>
    </source>
</evidence>
<evidence type="ECO:0000256" key="2">
    <source>
        <dbReference type="ARBA" id="ARBA00022679"/>
    </source>
</evidence>
<dbReference type="GO" id="GO:0016020">
    <property type="term" value="C:membrane"/>
    <property type="evidence" value="ECO:0007669"/>
    <property type="project" value="UniProtKB-SubCell"/>
</dbReference>
<feature type="transmembrane region" description="Helical" evidence="7">
    <location>
        <begin position="438"/>
        <end position="465"/>
    </location>
</feature>
<dbReference type="EMBL" id="CAKOGP040001668">
    <property type="protein sequence ID" value="CAJ1946303.1"/>
    <property type="molecule type" value="Genomic_DNA"/>
</dbReference>
<evidence type="ECO:0000256" key="1">
    <source>
        <dbReference type="ARBA" id="ARBA00004141"/>
    </source>
</evidence>
<feature type="transmembrane region" description="Helical" evidence="7">
    <location>
        <begin position="111"/>
        <end position="139"/>
    </location>
</feature>
<accession>A0AAD2FKH0</accession>
<keyword evidence="9" id="KW-1185">Reference proteome</keyword>
<dbReference type="InterPro" id="IPR049941">
    <property type="entry name" value="LPLAT_7/PORCN-like"/>
</dbReference>
<evidence type="ECO:0000256" key="6">
    <source>
        <dbReference type="ARBA" id="ARBA00023315"/>
    </source>
</evidence>
<dbReference type="GO" id="GO:0016746">
    <property type="term" value="F:acyltransferase activity"/>
    <property type="evidence" value="ECO:0007669"/>
    <property type="project" value="UniProtKB-KW"/>
</dbReference>
<organism evidence="8 9">
    <name type="scientific">Cylindrotheca closterium</name>
    <dbReference type="NCBI Taxonomy" id="2856"/>
    <lineage>
        <taxon>Eukaryota</taxon>
        <taxon>Sar</taxon>
        <taxon>Stramenopiles</taxon>
        <taxon>Ochrophyta</taxon>
        <taxon>Bacillariophyta</taxon>
        <taxon>Bacillariophyceae</taxon>
        <taxon>Bacillariophycidae</taxon>
        <taxon>Bacillariales</taxon>
        <taxon>Bacillariaceae</taxon>
        <taxon>Cylindrotheca</taxon>
    </lineage>
</organism>
<evidence type="ECO:0000313" key="8">
    <source>
        <dbReference type="EMBL" id="CAJ1946303.1"/>
    </source>
</evidence>
<comment type="caution">
    <text evidence="8">The sequence shown here is derived from an EMBL/GenBank/DDBJ whole genome shotgun (WGS) entry which is preliminary data.</text>
</comment>
<dbReference type="AlphaFoldDB" id="A0AAD2FKH0"/>
<reference evidence="8" key="1">
    <citation type="submission" date="2023-08" db="EMBL/GenBank/DDBJ databases">
        <authorList>
            <person name="Audoor S."/>
            <person name="Bilcke G."/>
        </authorList>
    </citation>
    <scope>NUCLEOTIDE SEQUENCE</scope>
</reference>
<dbReference type="Pfam" id="PF03062">
    <property type="entry name" value="MBOAT"/>
    <property type="match status" value="1"/>
</dbReference>
<keyword evidence="3 7" id="KW-0812">Transmembrane</keyword>
<feature type="transmembrane region" description="Helical" evidence="7">
    <location>
        <begin position="58"/>
        <end position="78"/>
    </location>
</feature>
<dbReference type="PANTHER" id="PTHR13906:SF4">
    <property type="entry name" value="LYSOPHOSPHOLIPID ACYLTRANSFERASE 6"/>
    <property type="match status" value="1"/>
</dbReference>
<dbReference type="InterPro" id="IPR004299">
    <property type="entry name" value="MBOAT_fam"/>
</dbReference>
<gene>
    <name evidence="8" type="ORF">CYCCA115_LOCUS10444</name>
</gene>
<dbReference type="PANTHER" id="PTHR13906">
    <property type="entry name" value="PORCUPINE"/>
    <property type="match status" value="1"/>
</dbReference>
<feature type="transmembrane region" description="Helical" evidence="7">
    <location>
        <begin position="392"/>
        <end position="417"/>
    </location>
</feature>
<dbReference type="Proteomes" id="UP001295423">
    <property type="component" value="Unassembled WGS sequence"/>
</dbReference>
<keyword evidence="2" id="KW-0808">Transferase</keyword>
<keyword evidence="5 7" id="KW-0472">Membrane</keyword>
<evidence type="ECO:0008006" key="10">
    <source>
        <dbReference type="Google" id="ProtNLM"/>
    </source>
</evidence>
<comment type="subcellular location">
    <subcellularLocation>
        <location evidence="1">Membrane</location>
        <topology evidence="1">Multi-pass membrane protein</topology>
    </subcellularLocation>
</comment>
<feature type="transmembrane region" description="Helical" evidence="7">
    <location>
        <begin position="477"/>
        <end position="494"/>
    </location>
</feature>
<dbReference type="GO" id="GO:0030258">
    <property type="term" value="P:lipid modification"/>
    <property type="evidence" value="ECO:0007669"/>
    <property type="project" value="TreeGrafter"/>
</dbReference>
<evidence type="ECO:0000256" key="4">
    <source>
        <dbReference type="ARBA" id="ARBA00022989"/>
    </source>
</evidence>
<evidence type="ECO:0000256" key="7">
    <source>
        <dbReference type="SAM" id="Phobius"/>
    </source>
</evidence>
<protein>
    <recommendedName>
        <fullName evidence="10">Lysophospholipid acyltransferase</fullName>
    </recommendedName>
</protein>